<proteinExistence type="predicted"/>
<dbReference type="AlphaFoldDB" id="A0A1H2CLY3"/>
<keyword evidence="3" id="KW-1185">Reference proteome</keyword>
<accession>A0A1H2CLY3</accession>
<dbReference type="RefSeq" id="WP_092548912.1">
    <property type="nucleotide sequence ID" value="NZ_BOMJ01000029.1"/>
</dbReference>
<keyword evidence="1" id="KW-1133">Transmembrane helix</keyword>
<name>A0A1H2CLY3_9ACTN</name>
<feature type="transmembrane region" description="Helical" evidence="1">
    <location>
        <begin position="39"/>
        <end position="57"/>
    </location>
</feature>
<gene>
    <name evidence="2" type="ORF">SAMN04489716_6189</name>
</gene>
<dbReference type="Proteomes" id="UP000198688">
    <property type="component" value="Chromosome I"/>
</dbReference>
<dbReference type="STRING" id="113562.SAMN04489716_6189"/>
<dbReference type="EMBL" id="LT629758">
    <property type="protein sequence ID" value="SDT71520.1"/>
    <property type="molecule type" value="Genomic_DNA"/>
</dbReference>
<evidence type="ECO:0000313" key="2">
    <source>
        <dbReference type="EMBL" id="SDT71520.1"/>
    </source>
</evidence>
<evidence type="ECO:0000256" key="1">
    <source>
        <dbReference type="SAM" id="Phobius"/>
    </source>
</evidence>
<sequence length="315" mass="33116">MPDHFEELFARARPVAVQTIRPPGTDAARQTVRRRRRRRAVAIGVAAVLVVLGGVLVRPGSAPPVVAPVSPERLGQVARNALGPATGPVAVEKQGEVRNGWSAPGYVYFGEQQLIAACAGTGSMTLVVTGVSGLSAGPSLVRELTVPCSDVPEPVSTRYFPDNRHTAGVEFSIVNAVGTAGFAFRVLTPDTGEPLRLDVDAASPNTALQLTEKESRSGFGMSGDLEGEAVSVLPETVGGRFTVAVACAGVGRLEVTIRRVSGGTVDTWEMPCRWPPERHNWKPAQASGDLELQLLFVPGSDSTAGAHFAVQVIPK</sequence>
<protein>
    <submittedName>
        <fullName evidence="2">Uncharacterized protein</fullName>
    </submittedName>
</protein>
<keyword evidence="1" id="KW-0812">Transmembrane</keyword>
<evidence type="ECO:0000313" key="3">
    <source>
        <dbReference type="Proteomes" id="UP000198688"/>
    </source>
</evidence>
<keyword evidence="1" id="KW-0472">Membrane</keyword>
<dbReference type="OrthoDB" id="3298745at2"/>
<reference evidence="2 3" key="1">
    <citation type="submission" date="2016-10" db="EMBL/GenBank/DDBJ databases">
        <authorList>
            <person name="de Groot N.N."/>
        </authorList>
    </citation>
    <scope>NUCLEOTIDE SEQUENCE [LARGE SCALE GENOMIC DNA]</scope>
    <source>
        <strain evidence="2 3">DSM 43941</strain>
    </source>
</reference>
<organism evidence="2 3">
    <name type="scientific">Actinoplanes derwentensis</name>
    <dbReference type="NCBI Taxonomy" id="113562"/>
    <lineage>
        <taxon>Bacteria</taxon>
        <taxon>Bacillati</taxon>
        <taxon>Actinomycetota</taxon>
        <taxon>Actinomycetes</taxon>
        <taxon>Micromonosporales</taxon>
        <taxon>Micromonosporaceae</taxon>
        <taxon>Actinoplanes</taxon>
    </lineage>
</organism>